<dbReference type="Proteomes" id="UP000242329">
    <property type="component" value="Unassembled WGS sequence"/>
</dbReference>
<gene>
    <name evidence="2" type="ORF">SAMN02745221_02201</name>
</gene>
<protein>
    <submittedName>
        <fullName evidence="2">Uncharacterized protein</fullName>
    </submittedName>
</protein>
<dbReference type="AlphaFoldDB" id="A0A1M5SDL7"/>
<feature type="signal peptide" evidence="1">
    <location>
        <begin position="1"/>
        <end position="30"/>
    </location>
</feature>
<keyword evidence="3" id="KW-1185">Reference proteome</keyword>
<accession>A0A1M5SDL7</accession>
<dbReference type="NCBIfam" id="NF035925">
    <property type="entry name" value="Geo26A_fam"/>
    <property type="match status" value="1"/>
</dbReference>
<proteinExistence type="predicted"/>
<dbReference type="RefSeq" id="WP_073093604.1">
    <property type="nucleotide sequence ID" value="NZ_FQWY01000077.1"/>
</dbReference>
<dbReference type="EMBL" id="FQWY01000077">
    <property type="protein sequence ID" value="SHH36023.1"/>
    <property type="molecule type" value="Genomic_DNA"/>
</dbReference>
<sequence length="225" mass="25783">MLNKYIYFKKIISLTLCLCLIFTLYSTAYAADYIEQSNQIIINGYTYKIVVDDDTKRQVKAPDGTIATYFKENNVIEIFAEDSTITIDLNDDFIKQQETIELQSNIFWENQGIYNWKYRYIKYVDQRWQLRIAYGLGFQSYMTNENTNNRPYLFEFKNCVDTIKSCEQNIAAAGFGALLSLFGGPLIAALTAAGASGVIIANANQLNNAIDDANTIFWYLHNNHL</sequence>
<evidence type="ECO:0000313" key="2">
    <source>
        <dbReference type="EMBL" id="SHH36023.1"/>
    </source>
</evidence>
<feature type="chain" id="PRO_5012454788" evidence="1">
    <location>
        <begin position="31"/>
        <end position="225"/>
    </location>
</feature>
<keyword evidence="1" id="KW-0732">Signal</keyword>
<reference evidence="3" key="1">
    <citation type="submission" date="2016-11" db="EMBL/GenBank/DDBJ databases">
        <authorList>
            <person name="Varghese N."/>
            <person name="Submissions S."/>
        </authorList>
    </citation>
    <scope>NUCLEOTIDE SEQUENCE [LARGE SCALE GENOMIC DNA]</scope>
    <source>
        <strain evidence="3">DSM 11003</strain>
    </source>
</reference>
<name>A0A1M5SDL7_9FIRM</name>
<dbReference type="STRING" id="1123382.SAMN02745221_02201"/>
<evidence type="ECO:0000313" key="3">
    <source>
        <dbReference type="Proteomes" id="UP000242329"/>
    </source>
</evidence>
<evidence type="ECO:0000256" key="1">
    <source>
        <dbReference type="SAM" id="SignalP"/>
    </source>
</evidence>
<organism evidence="2 3">
    <name type="scientific">Thermosyntropha lipolytica DSM 11003</name>
    <dbReference type="NCBI Taxonomy" id="1123382"/>
    <lineage>
        <taxon>Bacteria</taxon>
        <taxon>Bacillati</taxon>
        <taxon>Bacillota</taxon>
        <taxon>Clostridia</taxon>
        <taxon>Eubacteriales</taxon>
        <taxon>Syntrophomonadaceae</taxon>
        <taxon>Thermosyntropha</taxon>
    </lineage>
</organism>